<evidence type="ECO:0000313" key="4">
    <source>
        <dbReference type="Proteomes" id="UP001558652"/>
    </source>
</evidence>
<feature type="compositionally biased region" description="Acidic residues" evidence="1">
    <location>
        <begin position="495"/>
        <end position="505"/>
    </location>
</feature>
<keyword evidence="4" id="KW-1185">Reference proteome</keyword>
<feature type="transmembrane region" description="Helical" evidence="2">
    <location>
        <begin position="124"/>
        <end position="150"/>
    </location>
</feature>
<evidence type="ECO:0000313" key="3">
    <source>
        <dbReference type="EMBL" id="KAL1139456.1"/>
    </source>
</evidence>
<accession>A0ABD0YU31</accession>
<comment type="caution">
    <text evidence="3">The sequence shown here is derived from an EMBL/GenBank/DDBJ whole genome shotgun (WGS) entry which is preliminary data.</text>
</comment>
<feature type="transmembrane region" description="Helical" evidence="2">
    <location>
        <begin position="308"/>
        <end position="328"/>
    </location>
</feature>
<keyword evidence="2" id="KW-0812">Transmembrane</keyword>
<dbReference type="EMBL" id="JBFDAA010000002">
    <property type="protein sequence ID" value="KAL1139456.1"/>
    <property type="molecule type" value="Genomic_DNA"/>
</dbReference>
<feature type="transmembrane region" description="Helical" evidence="2">
    <location>
        <begin position="282"/>
        <end position="302"/>
    </location>
</feature>
<keyword evidence="2" id="KW-0472">Membrane</keyword>
<organism evidence="3 4">
    <name type="scientific">Ranatra chinensis</name>
    <dbReference type="NCBI Taxonomy" id="642074"/>
    <lineage>
        <taxon>Eukaryota</taxon>
        <taxon>Metazoa</taxon>
        <taxon>Ecdysozoa</taxon>
        <taxon>Arthropoda</taxon>
        <taxon>Hexapoda</taxon>
        <taxon>Insecta</taxon>
        <taxon>Pterygota</taxon>
        <taxon>Neoptera</taxon>
        <taxon>Paraneoptera</taxon>
        <taxon>Hemiptera</taxon>
        <taxon>Heteroptera</taxon>
        <taxon>Panheteroptera</taxon>
        <taxon>Nepomorpha</taxon>
        <taxon>Nepidae</taxon>
        <taxon>Ranatrinae</taxon>
        <taxon>Ranatra</taxon>
    </lineage>
</organism>
<name>A0ABD0YU31_9HEMI</name>
<evidence type="ECO:0000256" key="2">
    <source>
        <dbReference type="SAM" id="Phobius"/>
    </source>
</evidence>
<feature type="transmembrane region" description="Helical" evidence="2">
    <location>
        <begin position="392"/>
        <end position="415"/>
    </location>
</feature>
<protein>
    <submittedName>
        <fullName evidence="3">Uncharacterized protein</fullName>
    </submittedName>
</protein>
<dbReference type="Proteomes" id="UP001558652">
    <property type="component" value="Unassembled WGS sequence"/>
</dbReference>
<gene>
    <name evidence="3" type="ORF">AAG570_006440</name>
</gene>
<proteinExistence type="predicted"/>
<feature type="transmembrane region" description="Helical" evidence="2">
    <location>
        <begin position="349"/>
        <end position="369"/>
    </location>
</feature>
<feature type="transmembrane region" description="Helical" evidence="2">
    <location>
        <begin position="227"/>
        <end position="248"/>
    </location>
</feature>
<evidence type="ECO:0000256" key="1">
    <source>
        <dbReference type="SAM" id="MobiDB-lite"/>
    </source>
</evidence>
<keyword evidence="2" id="KW-1133">Transmembrane helix</keyword>
<sequence length="540" mass="61348">MASKRRNMFYENNKQGTTEIGAGVWMWITSLPLVSRSEDKAALTSLGWRINWISWLWEPNKMEDPWTGHGWSCHSAQGPTDPHCIDTPRASAIFQCCPPQPPYTQEHRGCIRELVYPALLRYKFVVLQLSLCCVVAFASWCTFYFVFYLFTFVSLDGALDGVKYFARSRKNIPAVIAEVFTLLGYEVENQIGGVNQVMLAVGRRMAGGPTERFRLEMVAIKMATLRYIYLVLMVLPANSAYGVIAKAFDVPPNCVTPKDEHRYGTVVVLQTLSSLTNNVGELLSLVYESVVMIHATILVASVDMWASWLTVTSVIAQAIFTIGLFWAYGAEQLAEDFTFWRMEYIPRTLICAWKFQPLIATAYLFIYAYEWKEVGGGGISERVRKAIEENYLVYYTFSLVFISTHFVLALSIFFYSLTSKFKKKGGVSALEVTRDWRPFVGVAGGWSAWPVGSERWQFEGRRPGGHVCLSRGSALKRDPHLSRIDTDEAEKTTSEEEFEETEEQQDAQTTLFRIANTPNDPSLEKTEKRKTEFVWGGIYF</sequence>
<reference evidence="3 4" key="1">
    <citation type="submission" date="2024-07" db="EMBL/GenBank/DDBJ databases">
        <title>Chromosome-level genome assembly of the water stick insect Ranatra chinensis (Heteroptera: Nepidae).</title>
        <authorList>
            <person name="Liu X."/>
        </authorList>
    </citation>
    <scope>NUCLEOTIDE SEQUENCE [LARGE SCALE GENOMIC DNA]</scope>
    <source>
        <strain evidence="3">Cailab_2021Rc</strain>
        <tissue evidence="3">Muscle</tissue>
    </source>
</reference>
<dbReference type="AlphaFoldDB" id="A0ABD0YU31"/>
<feature type="region of interest" description="Disordered" evidence="1">
    <location>
        <begin position="486"/>
        <end position="527"/>
    </location>
</feature>